<reference evidence="2 3" key="1">
    <citation type="submission" date="2017-04" db="EMBL/GenBank/DDBJ databases">
        <authorList>
            <person name="Afonso C.L."/>
            <person name="Miller P.J."/>
            <person name="Scott M.A."/>
            <person name="Spackman E."/>
            <person name="Goraichik I."/>
            <person name="Dimitrov K.M."/>
            <person name="Suarez D.L."/>
            <person name="Swayne D.E."/>
        </authorList>
    </citation>
    <scope>NUCLEOTIDE SEQUENCE [LARGE SCALE GENOMIC DNA]</scope>
    <source>
        <strain evidence="2 3">DSM 11270</strain>
    </source>
</reference>
<evidence type="ECO:0000256" key="1">
    <source>
        <dbReference type="SAM" id="Phobius"/>
    </source>
</evidence>
<organism evidence="2 3">
    <name type="scientific">Desulfonispora thiosulfatigenes DSM 11270</name>
    <dbReference type="NCBI Taxonomy" id="656914"/>
    <lineage>
        <taxon>Bacteria</taxon>
        <taxon>Bacillati</taxon>
        <taxon>Bacillota</taxon>
        <taxon>Clostridia</taxon>
        <taxon>Eubacteriales</taxon>
        <taxon>Peptococcaceae</taxon>
        <taxon>Desulfonispora</taxon>
    </lineage>
</organism>
<dbReference type="EMBL" id="FWWT01000013">
    <property type="protein sequence ID" value="SMB87036.1"/>
    <property type="molecule type" value="Genomic_DNA"/>
</dbReference>
<dbReference type="STRING" id="656914.SAMN00017405_1223"/>
<feature type="transmembrane region" description="Helical" evidence="1">
    <location>
        <begin position="31"/>
        <end position="51"/>
    </location>
</feature>
<dbReference type="OrthoDB" id="1699162at2"/>
<evidence type="ECO:0000313" key="2">
    <source>
        <dbReference type="EMBL" id="SMB87036.1"/>
    </source>
</evidence>
<dbReference type="AlphaFoldDB" id="A0A1W1V149"/>
<dbReference type="InterPro" id="IPR010001">
    <property type="entry name" value="BofA"/>
</dbReference>
<feature type="transmembrane region" description="Helical" evidence="1">
    <location>
        <begin position="6"/>
        <end position="24"/>
    </location>
</feature>
<keyword evidence="3" id="KW-1185">Reference proteome</keyword>
<keyword evidence="1" id="KW-1133">Transmembrane helix</keyword>
<accession>A0A1W1V149</accession>
<keyword evidence="1" id="KW-0472">Membrane</keyword>
<protein>
    <submittedName>
        <fullName evidence="2">Inhibitor of the pro-sigma K processing machinery</fullName>
    </submittedName>
</protein>
<feature type="transmembrane region" description="Helical" evidence="1">
    <location>
        <begin position="63"/>
        <end position="86"/>
    </location>
</feature>
<keyword evidence="1" id="KW-0812">Transmembrane</keyword>
<dbReference type="Pfam" id="PF07441">
    <property type="entry name" value="BofA"/>
    <property type="match status" value="1"/>
</dbReference>
<sequence>MDTKIILSALLLLILIFAVVRIMHKPIQWTLKLVVNCAIGLVAIMIVNYLGSFMGIHLPVNPISVLSVGVLGLPGMLLLVCMNFLLT</sequence>
<name>A0A1W1V149_DESTI</name>
<gene>
    <name evidence="2" type="ORF">SAMN00017405_1223</name>
</gene>
<dbReference type="Proteomes" id="UP000192731">
    <property type="component" value="Unassembled WGS sequence"/>
</dbReference>
<dbReference type="RefSeq" id="WP_159446265.1">
    <property type="nucleotide sequence ID" value="NZ_FWWT01000013.1"/>
</dbReference>
<evidence type="ECO:0000313" key="3">
    <source>
        <dbReference type="Proteomes" id="UP000192731"/>
    </source>
</evidence>
<proteinExistence type="predicted"/>
<dbReference type="NCBIfam" id="TIGR02862">
    <property type="entry name" value="spore_BofA"/>
    <property type="match status" value="1"/>
</dbReference>